<feature type="transmembrane region" description="Helical" evidence="1">
    <location>
        <begin position="70"/>
        <end position="90"/>
    </location>
</feature>
<feature type="transmembrane region" description="Helical" evidence="1">
    <location>
        <begin position="151"/>
        <end position="171"/>
    </location>
</feature>
<evidence type="ECO:0000313" key="2">
    <source>
        <dbReference type="EMBL" id="RVU95416.1"/>
    </source>
</evidence>
<feature type="transmembrane region" description="Helical" evidence="1">
    <location>
        <begin position="21"/>
        <end position="39"/>
    </location>
</feature>
<accession>A0A437UPC6</accession>
<dbReference type="Pfam" id="PF12679">
    <property type="entry name" value="ABC2_membrane_2"/>
    <property type="match status" value="1"/>
</dbReference>
<dbReference type="GO" id="GO:0005886">
    <property type="term" value="C:plasma membrane"/>
    <property type="evidence" value="ECO:0007669"/>
    <property type="project" value="UniProtKB-SubCell"/>
</dbReference>
<feature type="transmembrane region" description="Helical" evidence="1">
    <location>
        <begin position="183"/>
        <end position="199"/>
    </location>
</feature>
<keyword evidence="1" id="KW-1133">Transmembrane helix</keyword>
<sequence length="254" mass="29079">MKNLYFFTKKELFECWRTSRFLILVIIFLIFGLMNPLLAKLTPEIVKMTIGDALASTIPKPTSIDSWTQFFKNLTQIGMIVLALMFSGTVNNEINKGTLINLVTKGLRRWVIIVGKMISLVFQWSICFLLTFLVTWGYTAYYFPDNKSTQLFQAVFPLWIFGLLLLSLVLLSSTIMRNSYEGLLLTGGIIVILVLINLFDKLKYYNPISLVTQNLNFLEGTVDIQKYLPAILISILFFTLATLLSIQIFNKKKL</sequence>
<keyword evidence="1" id="KW-0472">Membrane</keyword>
<dbReference type="GO" id="GO:0140359">
    <property type="term" value="F:ABC-type transporter activity"/>
    <property type="evidence" value="ECO:0007669"/>
    <property type="project" value="InterPro"/>
</dbReference>
<feature type="transmembrane region" description="Helical" evidence="1">
    <location>
        <begin position="227"/>
        <end position="249"/>
    </location>
</feature>
<dbReference type="PANTHER" id="PTHR43471">
    <property type="entry name" value="ABC TRANSPORTER PERMEASE"/>
    <property type="match status" value="1"/>
</dbReference>
<proteinExistence type="predicted"/>
<feature type="transmembrane region" description="Helical" evidence="1">
    <location>
        <begin position="110"/>
        <end position="139"/>
    </location>
</feature>
<evidence type="ECO:0000313" key="3">
    <source>
        <dbReference type="Proteomes" id="UP000288388"/>
    </source>
</evidence>
<gene>
    <name evidence="2" type="ORF">EK398_11560</name>
</gene>
<dbReference type="RefSeq" id="WP_127979146.1">
    <property type="nucleotide sequence ID" value="NZ_JARPWG010000014.1"/>
</dbReference>
<dbReference type="AlphaFoldDB" id="A0A437UPC6"/>
<organism evidence="2 3">
    <name type="scientific">Enterococcus avium</name>
    <name type="common">Streptococcus avium</name>
    <dbReference type="NCBI Taxonomy" id="33945"/>
    <lineage>
        <taxon>Bacteria</taxon>
        <taxon>Bacillati</taxon>
        <taxon>Bacillota</taxon>
        <taxon>Bacilli</taxon>
        <taxon>Lactobacillales</taxon>
        <taxon>Enterococcaceae</taxon>
        <taxon>Enterococcus</taxon>
    </lineage>
</organism>
<name>A0A437UPC6_ENTAV</name>
<keyword evidence="1" id="KW-0812">Transmembrane</keyword>
<evidence type="ECO:0000256" key="1">
    <source>
        <dbReference type="SAM" id="Phobius"/>
    </source>
</evidence>
<protein>
    <submittedName>
        <fullName evidence="2">ABC transporter permease</fullName>
    </submittedName>
</protein>
<comment type="caution">
    <text evidence="2">The sequence shown here is derived from an EMBL/GenBank/DDBJ whole genome shotgun (WGS) entry which is preliminary data.</text>
</comment>
<reference evidence="2 3" key="1">
    <citation type="submission" date="2018-12" db="EMBL/GenBank/DDBJ databases">
        <title>A novel vanA-carrying plasmid in a clinical isolate of Enterococcus avium.</title>
        <authorList>
            <person name="Bernasconi O.J."/>
            <person name="Luzzaro F."/>
            <person name="Endimiani A."/>
        </authorList>
    </citation>
    <scope>NUCLEOTIDE SEQUENCE [LARGE SCALE GENOMIC DNA]</scope>
    <source>
        <strain evidence="2 3">LC0559/18</strain>
    </source>
</reference>
<dbReference type="Proteomes" id="UP000288388">
    <property type="component" value="Unassembled WGS sequence"/>
</dbReference>
<dbReference type="EMBL" id="RYZS01000001">
    <property type="protein sequence ID" value="RVU95416.1"/>
    <property type="molecule type" value="Genomic_DNA"/>
</dbReference>